<dbReference type="InterPro" id="IPR050791">
    <property type="entry name" value="Aldo-Keto_reductase"/>
</dbReference>
<dbReference type="OrthoDB" id="37537at2759"/>
<protein>
    <recommendedName>
        <fullName evidence="3">NADP-dependent oxidoreductase domain-containing protein</fullName>
    </recommendedName>
</protein>
<name>A0A5N6ND80_9ASTR</name>
<dbReference type="GO" id="GO:0005737">
    <property type="term" value="C:cytoplasm"/>
    <property type="evidence" value="ECO:0007669"/>
    <property type="project" value="TreeGrafter"/>
</dbReference>
<keyword evidence="1" id="KW-0521">NADP</keyword>
<keyword evidence="5" id="KW-1185">Reference proteome</keyword>
<dbReference type="SUPFAM" id="SSF51430">
    <property type="entry name" value="NAD(P)-linked oxidoreductase"/>
    <property type="match status" value="1"/>
</dbReference>
<evidence type="ECO:0000313" key="4">
    <source>
        <dbReference type="EMBL" id="KAD4585811.1"/>
    </source>
</evidence>
<dbReference type="Pfam" id="PF00248">
    <property type="entry name" value="Aldo_ket_red"/>
    <property type="match status" value="1"/>
</dbReference>
<gene>
    <name evidence="4" type="ORF">E3N88_23412</name>
</gene>
<evidence type="ECO:0000256" key="2">
    <source>
        <dbReference type="ARBA" id="ARBA00023002"/>
    </source>
</evidence>
<sequence length="240" mass="26518">MATSSSTIEMPKVKLGNQGLEEVFYKGITFFDTADIYGVDFANETLIEKLLKELPRDKIQLATKFGIFKIESNKVTVKGTPEYARSCCEGSLKRLGVEYIDLFYVHRIDTTIPIEDTVTGSIWVSSKIEQVISRHCSICPCWPGFFGGKAIKESLPEDSVLVLYDRIEAMAEKHGCSTAQLALAWVLHQGNDVIPIPEVEGIGNAVPLDEVAGSKVNEALLRVSWKYANTPPKNSNRSSS</sequence>
<evidence type="ECO:0000259" key="3">
    <source>
        <dbReference type="Pfam" id="PF00248"/>
    </source>
</evidence>
<dbReference type="InterPro" id="IPR036812">
    <property type="entry name" value="NAD(P)_OxRdtase_dom_sf"/>
</dbReference>
<evidence type="ECO:0000256" key="1">
    <source>
        <dbReference type="ARBA" id="ARBA00022857"/>
    </source>
</evidence>
<comment type="caution">
    <text evidence="4">The sequence shown here is derived from an EMBL/GenBank/DDBJ whole genome shotgun (WGS) entry which is preliminary data.</text>
</comment>
<proteinExistence type="predicted"/>
<reference evidence="4 5" key="1">
    <citation type="submission" date="2019-05" db="EMBL/GenBank/DDBJ databases">
        <title>Mikania micrantha, genome provides insights into the molecular mechanism of rapid growth.</title>
        <authorList>
            <person name="Liu B."/>
        </authorList>
    </citation>
    <scope>NUCLEOTIDE SEQUENCE [LARGE SCALE GENOMIC DNA]</scope>
    <source>
        <strain evidence="4">NLD-2019</strain>
        <tissue evidence="4">Leaf</tissue>
    </source>
</reference>
<dbReference type="PANTHER" id="PTHR43625:SF81">
    <property type="entry name" value="OS01G0618100 PROTEIN"/>
    <property type="match status" value="1"/>
</dbReference>
<dbReference type="EMBL" id="SZYD01000012">
    <property type="protein sequence ID" value="KAD4585811.1"/>
    <property type="molecule type" value="Genomic_DNA"/>
</dbReference>
<dbReference type="GO" id="GO:0016491">
    <property type="term" value="F:oxidoreductase activity"/>
    <property type="evidence" value="ECO:0007669"/>
    <property type="project" value="UniProtKB-KW"/>
</dbReference>
<keyword evidence="2" id="KW-0560">Oxidoreductase</keyword>
<dbReference type="Gene3D" id="3.20.20.100">
    <property type="entry name" value="NADP-dependent oxidoreductase domain"/>
    <property type="match status" value="2"/>
</dbReference>
<evidence type="ECO:0000313" key="5">
    <source>
        <dbReference type="Proteomes" id="UP000326396"/>
    </source>
</evidence>
<dbReference type="PANTHER" id="PTHR43625">
    <property type="entry name" value="AFLATOXIN B1 ALDEHYDE REDUCTASE"/>
    <property type="match status" value="1"/>
</dbReference>
<feature type="domain" description="NADP-dependent oxidoreductase" evidence="3">
    <location>
        <begin position="20"/>
        <end position="118"/>
    </location>
</feature>
<dbReference type="InterPro" id="IPR023210">
    <property type="entry name" value="NADP_OxRdtase_dom"/>
</dbReference>
<accession>A0A5N6ND80</accession>
<dbReference type="Proteomes" id="UP000326396">
    <property type="component" value="Linkage Group LG2"/>
</dbReference>
<organism evidence="4 5">
    <name type="scientific">Mikania micrantha</name>
    <name type="common">bitter vine</name>
    <dbReference type="NCBI Taxonomy" id="192012"/>
    <lineage>
        <taxon>Eukaryota</taxon>
        <taxon>Viridiplantae</taxon>
        <taxon>Streptophyta</taxon>
        <taxon>Embryophyta</taxon>
        <taxon>Tracheophyta</taxon>
        <taxon>Spermatophyta</taxon>
        <taxon>Magnoliopsida</taxon>
        <taxon>eudicotyledons</taxon>
        <taxon>Gunneridae</taxon>
        <taxon>Pentapetalae</taxon>
        <taxon>asterids</taxon>
        <taxon>campanulids</taxon>
        <taxon>Asterales</taxon>
        <taxon>Asteraceae</taxon>
        <taxon>Asteroideae</taxon>
        <taxon>Heliantheae alliance</taxon>
        <taxon>Eupatorieae</taxon>
        <taxon>Mikania</taxon>
    </lineage>
</organism>
<dbReference type="AlphaFoldDB" id="A0A5N6ND80"/>